<dbReference type="Pfam" id="PF16901">
    <property type="entry name" value="DAO_C"/>
    <property type="match status" value="1"/>
</dbReference>
<evidence type="ECO:0000313" key="3">
    <source>
        <dbReference type="Proteomes" id="UP001596422"/>
    </source>
</evidence>
<keyword evidence="3" id="KW-1185">Reference proteome</keyword>
<dbReference type="InterPro" id="IPR038299">
    <property type="entry name" value="DAO_C_sf"/>
</dbReference>
<accession>A0ABW1ZUZ2</accession>
<feature type="domain" description="Alpha-glycerophosphate oxidase C-terminal" evidence="1">
    <location>
        <begin position="3"/>
        <end position="74"/>
    </location>
</feature>
<dbReference type="EMBL" id="JBHSWE010000001">
    <property type="protein sequence ID" value="MFC6668936.1"/>
    <property type="molecule type" value="Genomic_DNA"/>
</dbReference>
<dbReference type="InterPro" id="IPR031656">
    <property type="entry name" value="DAO_C"/>
</dbReference>
<name>A0ABW1ZUZ2_9GAMM</name>
<protein>
    <submittedName>
        <fullName evidence="2">Glycerol-3-phosphate dehydrogenase C-terminal domain-containing protein</fullName>
    </submittedName>
</protein>
<dbReference type="Proteomes" id="UP001596422">
    <property type="component" value="Unassembled WGS sequence"/>
</dbReference>
<gene>
    <name evidence="2" type="ORF">ACFQDL_01560</name>
</gene>
<proteinExistence type="predicted"/>
<dbReference type="Gene3D" id="6.10.250.1890">
    <property type="match status" value="1"/>
</dbReference>
<organism evidence="2 3">
    <name type="scientific">Marinobacterium aestuariivivens</name>
    <dbReference type="NCBI Taxonomy" id="1698799"/>
    <lineage>
        <taxon>Bacteria</taxon>
        <taxon>Pseudomonadati</taxon>
        <taxon>Pseudomonadota</taxon>
        <taxon>Gammaproteobacteria</taxon>
        <taxon>Oceanospirillales</taxon>
        <taxon>Oceanospirillaceae</taxon>
        <taxon>Marinobacterium</taxon>
    </lineage>
</organism>
<dbReference type="Gene3D" id="1.10.8.870">
    <property type="entry name" value="Alpha-glycerophosphate oxidase, cap domain"/>
    <property type="match status" value="1"/>
</dbReference>
<sequence>MPVAIVRRYVRTYGTLSHLILDGCGSLDDLGRSFGATLHEREVKYLVEHEWAQSVDDILWRRTKLGLYLQEKERAELESYLNGLLGRRNLALVSSRA</sequence>
<dbReference type="RefSeq" id="WP_379912811.1">
    <property type="nucleotide sequence ID" value="NZ_JBHSWE010000001.1"/>
</dbReference>
<evidence type="ECO:0000259" key="1">
    <source>
        <dbReference type="Pfam" id="PF16901"/>
    </source>
</evidence>
<reference evidence="3" key="1">
    <citation type="journal article" date="2019" name="Int. J. Syst. Evol. Microbiol.">
        <title>The Global Catalogue of Microorganisms (GCM) 10K type strain sequencing project: providing services to taxonomists for standard genome sequencing and annotation.</title>
        <authorList>
            <consortium name="The Broad Institute Genomics Platform"/>
            <consortium name="The Broad Institute Genome Sequencing Center for Infectious Disease"/>
            <person name="Wu L."/>
            <person name="Ma J."/>
        </authorList>
    </citation>
    <scope>NUCLEOTIDE SEQUENCE [LARGE SCALE GENOMIC DNA]</scope>
    <source>
        <strain evidence="3">NBRC 111756</strain>
    </source>
</reference>
<evidence type="ECO:0000313" key="2">
    <source>
        <dbReference type="EMBL" id="MFC6668936.1"/>
    </source>
</evidence>
<comment type="caution">
    <text evidence="2">The sequence shown here is derived from an EMBL/GenBank/DDBJ whole genome shotgun (WGS) entry which is preliminary data.</text>
</comment>